<gene>
    <name evidence="4" type="ORF">GCM10011358_00360</name>
</gene>
<reference evidence="5" key="1">
    <citation type="journal article" date="2019" name="Int. J. Syst. Evol. Microbiol.">
        <title>The Global Catalogue of Microorganisms (GCM) 10K type strain sequencing project: providing services to taxonomists for standard genome sequencing and annotation.</title>
        <authorList>
            <consortium name="The Broad Institute Genomics Platform"/>
            <consortium name="The Broad Institute Genome Sequencing Center for Infectious Disease"/>
            <person name="Wu L."/>
            <person name="Ma J."/>
        </authorList>
    </citation>
    <scope>NUCLEOTIDE SEQUENCE [LARGE SCALE GENOMIC DNA]</scope>
    <source>
        <strain evidence="5">CGMCC 1.12922</strain>
    </source>
</reference>
<evidence type="ECO:0000259" key="3">
    <source>
        <dbReference type="Pfam" id="PF16653"/>
    </source>
</evidence>
<dbReference type="InterPro" id="IPR005097">
    <property type="entry name" value="Sacchrp_dh_NADP-bd"/>
</dbReference>
<dbReference type="InterPro" id="IPR036291">
    <property type="entry name" value="NAD(P)-bd_dom_sf"/>
</dbReference>
<dbReference type="InterPro" id="IPR051168">
    <property type="entry name" value="AASS"/>
</dbReference>
<dbReference type="PANTHER" id="PTHR11133">
    <property type="entry name" value="SACCHAROPINE DEHYDROGENASE"/>
    <property type="match status" value="1"/>
</dbReference>
<dbReference type="InterPro" id="IPR032095">
    <property type="entry name" value="Sacchrp_dh-like_C"/>
</dbReference>
<organism evidence="4 5">
    <name type="scientific">Sinisalibacter lacisalsi</name>
    <dbReference type="NCBI Taxonomy" id="1526570"/>
    <lineage>
        <taxon>Bacteria</taxon>
        <taxon>Pseudomonadati</taxon>
        <taxon>Pseudomonadota</taxon>
        <taxon>Alphaproteobacteria</taxon>
        <taxon>Rhodobacterales</taxon>
        <taxon>Roseobacteraceae</taxon>
        <taxon>Sinisalibacter</taxon>
    </lineage>
</organism>
<evidence type="ECO:0008006" key="6">
    <source>
        <dbReference type="Google" id="ProtNLM"/>
    </source>
</evidence>
<dbReference type="RefSeq" id="WP_188525592.1">
    <property type="nucleotide sequence ID" value="NZ_BMGI01000001.1"/>
</dbReference>
<name>A0ABQ1QAY0_9RHOB</name>
<dbReference type="PANTHER" id="PTHR11133:SF22">
    <property type="entry name" value="ALPHA-AMINOADIPIC SEMIALDEHYDE SYNTHASE, MITOCHONDRIAL"/>
    <property type="match status" value="1"/>
</dbReference>
<evidence type="ECO:0000313" key="4">
    <source>
        <dbReference type="EMBL" id="GGD19696.1"/>
    </source>
</evidence>
<dbReference type="SUPFAM" id="SSF51735">
    <property type="entry name" value="NAD(P)-binding Rossmann-fold domains"/>
    <property type="match status" value="1"/>
</dbReference>
<dbReference type="Pfam" id="PF03435">
    <property type="entry name" value="Sacchrp_dh_NADP"/>
    <property type="match status" value="1"/>
</dbReference>
<proteinExistence type="predicted"/>
<feature type="domain" description="Saccharopine dehydrogenase NADP binding" evidence="2">
    <location>
        <begin position="13"/>
        <end position="113"/>
    </location>
</feature>
<dbReference type="SUPFAM" id="SSF55347">
    <property type="entry name" value="Glyceraldehyde-3-phosphate dehydrogenase-like, C-terminal domain"/>
    <property type="match status" value="1"/>
</dbReference>
<evidence type="ECO:0000256" key="1">
    <source>
        <dbReference type="ARBA" id="ARBA00023002"/>
    </source>
</evidence>
<dbReference type="Gene3D" id="3.40.50.720">
    <property type="entry name" value="NAD(P)-binding Rossmann-like Domain"/>
    <property type="match status" value="1"/>
</dbReference>
<protein>
    <recommendedName>
        <fullName evidence="6">Saccharopine dehydrogenase</fullName>
    </recommendedName>
</protein>
<dbReference type="Proteomes" id="UP000617355">
    <property type="component" value="Unassembled WGS sequence"/>
</dbReference>
<accession>A0ABQ1QAY0</accession>
<evidence type="ECO:0000313" key="5">
    <source>
        <dbReference type="Proteomes" id="UP000617355"/>
    </source>
</evidence>
<dbReference type="EMBL" id="BMGI01000001">
    <property type="protein sequence ID" value="GGD19696.1"/>
    <property type="molecule type" value="Genomic_DNA"/>
</dbReference>
<comment type="caution">
    <text evidence="4">The sequence shown here is derived from an EMBL/GenBank/DDBJ whole genome shotgun (WGS) entry which is preliminary data.</text>
</comment>
<keyword evidence="1" id="KW-0560">Oxidoreductase</keyword>
<sequence>MTIHWCGTGLSAIPGLKRLIEAGRKVVVWNRTVEKAREALGALTDDIRAFDLEALGAALAPGDVVVSMLPADWHVRLAELCIEKGAHFVSSSYIAPEMRALDEKAKAAGVTLVNEVGLDPGIDHLMAHWLVEDYRKSPAYDPKNTVSFTSYCGGVPKHTNAFRYKFSWSPLGVLKALRSPSRSIKAHSLLEVARPWDAISSYDAPLPTPETFEVYPNRDSIPFMAQYGFDEAWPVKDFVRGTLRLGGWADAWADVFREIETLEGAAGEDRLKEMSDQFWAENAYDEGEPDRVVLCVGLSATNEGEDVYHKTWTLDAHGDERGTAMARLVSVTVALAVSSVLDREIKPGVSAAPSDERLVQRWLDEIDTQAQHMQLVDHLA</sequence>
<feature type="domain" description="Saccharopine dehydrogenase-like C-terminal" evidence="3">
    <location>
        <begin position="117"/>
        <end position="367"/>
    </location>
</feature>
<evidence type="ECO:0000259" key="2">
    <source>
        <dbReference type="Pfam" id="PF03435"/>
    </source>
</evidence>
<dbReference type="Gene3D" id="1.10.1870.10">
    <property type="entry name" value="Domain 3, Saccharopine reductase"/>
    <property type="match status" value="1"/>
</dbReference>
<keyword evidence="5" id="KW-1185">Reference proteome</keyword>
<dbReference type="Pfam" id="PF16653">
    <property type="entry name" value="Sacchrp_dh_C"/>
    <property type="match status" value="1"/>
</dbReference>
<dbReference type="Gene3D" id="3.30.360.10">
    <property type="entry name" value="Dihydrodipicolinate Reductase, domain 2"/>
    <property type="match status" value="1"/>
</dbReference>